<dbReference type="EMBL" id="UAPQ01000008">
    <property type="protein sequence ID" value="SPT53978.1"/>
    <property type="molecule type" value="Genomic_DNA"/>
</dbReference>
<evidence type="ECO:0000256" key="1">
    <source>
        <dbReference type="ARBA" id="ARBA00009981"/>
    </source>
</evidence>
<comment type="caution">
    <text evidence="3">The sequence shown here is derived from an EMBL/GenBank/DDBJ whole genome shotgun (WGS) entry which is preliminary data.</text>
</comment>
<dbReference type="InterPro" id="IPR036165">
    <property type="entry name" value="YefM-like_sf"/>
</dbReference>
<evidence type="ECO:0000313" key="4">
    <source>
        <dbReference type="Proteomes" id="UP000250006"/>
    </source>
</evidence>
<protein>
    <recommendedName>
        <fullName evidence="2">Antitoxin</fullName>
    </recommendedName>
</protein>
<proteinExistence type="inferred from homology"/>
<keyword evidence="4" id="KW-1185">Reference proteome</keyword>
<name>A0ABY1VQA3_9ACTO</name>
<accession>A0ABY1VQA3</accession>
<dbReference type="Proteomes" id="UP000250006">
    <property type="component" value="Unassembled WGS sequence"/>
</dbReference>
<evidence type="ECO:0000313" key="3">
    <source>
        <dbReference type="EMBL" id="SPT53978.1"/>
    </source>
</evidence>
<comment type="similarity">
    <text evidence="1 2">Belongs to the phD/YefM antitoxin family.</text>
</comment>
<reference evidence="3 4" key="1">
    <citation type="submission" date="2018-06" db="EMBL/GenBank/DDBJ databases">
        <authorList>
            <consortium name="Pathogen Informatics"/>
            <person name="Doyle S."/>
        </authorList>
    </citation>
    <scope>NUCLEOTIDE SEQUENCE [LARGE SCALE GENOMIC DNA]</scope>
    <source>
        <strain evidence="3 4">NCTC11535</strain>
    </source>
</reference>
<dbReference type="RefSeq" id="WP_111836888.1">
    <property type="nucleotide sequence ID" value="NZ_UAPQ01000008.1"/>
</dbReference>
<gene>
    <name evidence="3" type="primary">vapB5</name>
    <name evidence="3" type="ORF">NCTC11535_01670</name>
</gene>
<dbReference type="SUPFAM" id="SSF143120">
    <property type="entry name" value="YefM-like"/>
    <property type="match status" value="1"/>
</dbReference>
<dbReference type="NCBIfam" id="TIGR01552">
    <property type="entry name" value="phd_fam"/>
    <property type="match status" value="1"/>
</dbReference>
<dbReference type="Pfam" id="PF02604">
    <property type="entry name" value="PhdYeFM_antitox"/>
    <property type="match status" value="1"/>
</dbReference>
<dbReference type="Gene3D" id="3.40.1620.10">
    <property type="entry name" value="YefM-like domain"/>
    <property type="match status" value="1"/>
</dbReference>
<dbReference type="InterPro" id="IPR006442">
    <property type="entry name" value="Antitoxin_Phd/YefM"/>
</dbReference>
<evidence type="ECO:0000256" key="2">
    <source>
        <dbReference type="RuleBase" id="RU362080"/>
    </source>
</evidence>
<organism evidence="3 4">
    <name type="scientific">Actinomyces bovis</name>
    <dbReference type="NCBI Taxonomy" id="1658"/>
    <lineage>
        <taxon>Bacteria</taxon>
        <taxon>Bacillati</taxon>
        <taxon>Actinomycetota</taxon>
        <taxon>Actinomycetes</taxon>
        <taxon>Actinomycetales</taxon>
        <taxon>Actinomycetaceae</taxon>
        <taxon>Actinomyces</taxon>
    </lineage>
</organism>
<sequence length="50" mass="5464">MSTASISQRELRKDSSAVLRRVEEGEALRVTRQGVPVALLMPVVEDGGLR</sequence>
<comment type="function">
    <text evidence="2">Antitoxin component of a type II toxin-antitoxin (TA) system.</text>
</comment>